<evidence type="ECO:0000256" key="1">
    <source>
        <dbReference type="ARBA" id="ARBA00001966"/>
    </source>
</evidence>
<keyword evidence="3" id="KW-0479">Metal-binding</keyword>
<evidence type="ECO:0000313" key="8">
    <source>
        <dbReference type="EMBL" id="SCC14954.1"/>
    </source>
</evidence>
<proteinExistence type="inferred from homology"/>
<comment type="cofactor">
    <cofactor evidence="1">
        <name>[4Fe-4S] cluster</name>
        <dbReference type="ChEBI" id="CHEBI:49883"/>
    </cofactor>
</comment>
<comment type="similarity">
    <text evidence="6">Belongs to the radical SAM superfamily. Anaerobic sulfatase-maturating enzyme family.</text>
</comment>
<dbReference type="Gene3D" id="3.20.20.70">
    <property type="entry name" value="Aldolase class I"/>
    <property type="match status" value="1"/>
</dbReference>
<reference evidence="9" key="1">
    <citation type="submission" date="2016-08" db="EMBL/GenBank/DDBJ databases">
        <authorList>
            <person name="Varghese N."/>
            <person name="Submissions Spin"/>
        </authorList>
    </citation>
    <scope>NUCLEOTIDE SEQUENCE [LARGE SCALE GENOMIC DNA]</scope>
    <source>
        <strain evidence="9">REICA_142</strain>
    </source>
</reference>
<keyword evidence="2" id="KW-0949">S-adenosyl-L-methionine</keyword>
<dbReference type="PANTHER" id="PTHR43273">
    <property type="entry name" value="ANAEROBIC SULFATASE-MATURATING ENZYME HOMOLOG ASLB-RELATED"/>
    <property type="match status" value="1"/>
</dbReference>
<dbReference type="PANTHER" id="PTHR43273:SF3">
    <property type="entry name" value="ANAEROBIC SULFATASE-MATURATING ENZYME HOMOLOG ASLB-RELATED"/>
    <property type="match status" value="1"/>
</dbReference>
<accession>A0A1C4C7H2</accession>
<dbReference type="Pfam" id="PF04055">
    <property type="entry name" value="Radical_SAM"/>
    <property type="match status" value="1"/>
</dbReference>
<keyword evidence="5" id="KW-0411">Iron-sulfur</keyword>
<dbReference type="PROSITE" id="PS51918">
    <property type="entry name" value="RADICAL_SAM"/>
    <property type="match status" value="1"/>
</dbReference>
<organism evidence="8 9">
    <name type="scientific">Kosakonia oryziphila</name>
    <dbReference type="NCBI Taxonomy" id="1005667"/>
    <lineage>
        <taxon>Bacteria</taxon>
        <taxon>Pseudomonadati</taxon>
        <taxon>Pseudomonadota</taxon>
        <taxon>Gammaproteobacteria</taxon>
        <taxon>Enterobacterales</taxon>
        <taxon>Enterobacteriaceae</taxon>
        <taxon>Kosakonia</taxon>
    </lineage>
</organism>
<dbReference type="AlphaFoldDB" id="A0A1C4C7H2"/>
<dbReference type="RefSeq" id="WP_167353546.1">
    <property type="nucleotide sequence ID" value="NZ_FMBC01000010.1"/>
</dbReference>
<dbReference type="SUPFAM" id="SSF102114">
    <property type="entry name" value="Radical SAM enzymes"/>
    <property type="match status" value="1"/>
</dbReference>
<dbReference type="InterPro" id="IPR007197">
    <property type="entry name" value="rSAM"/>
</dbReference>
<protein>
    <recommendedName>
        <fullName evidence="7">Radical SAM core domain-containing protein</fullName>
    </recommendedName>
</protein>
<evidence type="ECO:0000256" key="5">
    <source>
        <dbReference type="ARBA" id="ARBA00023014"/>
    </source>
</evidence>
<dbReference type="GO" id="GO:0016491">
    <property type="term" value="F:oxidoreductase activity"/>
    <property type="evidence" value="ECO:0007669"/>
    <property type="project" value="InterPro"/>
</dbReference>
<evidence type="ECO:0000256" key="2">
    <source>
        <dbReference type="ARBA" id="ARBA00022691"/>
    </source>
</evidence>
<dbReference type="SFLD" id="SFLDG01386">
    <property type="entry name" value="main_SPASM_domain-containing"/>
    <property type="match status" value="1"/>
</dbReference>
<gene>
    <name evidence="8" type="ORF">GA0061070_101046</name>
</gene>
<dbReference type="EMBL" id="FMBC01000010">
    <property type="protein sequence ID" value="SCC14954.1"/>
    <property type="molecule type" value="Genomic_DNA"/>
</dbReference>
<evidence type="ECO:0000313" key="9">
    <source>
        <dbReference type="Proteomes" id="UP000198515"/>
    </source>
</evidence>
<evidence type="ECO:0000256" key="4">
    <source>
        <dbReference type="ARBA" id="ARBA00023004"/>
    </source>
</evidence>
<dbReference type="NCBIfam" id="TIGR04085">
    <property type="entry name" value="rSAM_more_4Fe4S"/>
    <property type="match status" value="1"/>
</dbReference>
<evidence type="ECO:0000259" key="7">
    <source>
        <dbReference type="PROSITE" id="PS51918"/>
    </source>
</evidence>
<dbReference type="InterPro" id="IPR013785">
    <property type="entry name" value="Aldolase_TIM"/>
</dbReference>
<keyword evidence="4" id="KW-0408">Iron</keyword>
<dbReference type="InterPro" id="IPR023885">
    <property type="entry name" value="4Fe4S-binding_SPASM_dom"/>
</dbReference>
<sequence>MPGCHVMAKPASSRCNLNCRYCFYLEKPQQNVMDDTTLEAFIRQQIDAQPGEIVPFVWQGGEPTLCRLEFFQRVAELQKKYANGKRIENAFQTNDILLNEDWCHFFHDNGWLVGVSIDGPADLHDAYRVNRSGKPSHPKVLNAIAMLAKHRVKYNLLCVVNNLNSQQPQRLYCYLRALGTPFLQFIPLVEQDAHGRLSAESVSGEAWGNFLTAVFDIWVREDIGRVYVQLFDSTLGVWSRYPSQMCSFGETCGHAFLHQIPIKTLNASHEAAAFGESKKASLSEACQRCDVLRFCRGDCPKHRIIEGKSALCHGYYHFFSHSAPHMRVMRDLLHQRRSPVELMDWLRRSG</sequence>
<dbReference type="CDD" id="cd01335">
    <property type="entry name" value="Radical_SAM"/>
    <property type="match status" value="1"/>
</dbReference>
<dbReference type="InterPro" id="IPR058240">
    <property type="entry name" value="rSAM_sf"/>
</dbReference>
<dbReference type="GO" id="GO:0046872">
    <property type="term" value="F:metal ion binding"/>
    <property type="evidence" value="ECO:0007669"/>
    <property type="project" value="UniProtKB-KW"/>
</dbReference>
<dbReference type="GO" id="GO:0051536">
    <property type="term" value="F:iron-sulfur cluster binding"/>
    <property type="evidence" value="ECO:0007669"/>
    <property type="project" value="UniProtKB-KW"/>
</dbReference>
<dbReference type="Proteomes" id="UP000198515">
    <property type="component" value="Unassembled WGS sequence"/>
</dbReference>
<dbReference type="InterPro" id="IPR023867">
    <property type="entry name" value="Sulphatase_maturase_rSAM"/>
</dbReference>
<evidence type="ECO:0000256" key="6">
    <source>
        <dbReference type="ARBA" id="ARBA00023601"/>
    </source>
</evidence>
<name>A0A1C4C7H2_9ENTR</name>
<dbReference type="SFLD" id="SFLDS00029">
    <property type="entry name" value="Radical_SAM"/>
    <property type="match status" value="1"/>
</dbReference>
<evidence type="ECO:0000256" key="3">
    <source>
        <dbReference type="ARBA" id="ARBA00022723"/>
    </source>
</evidence>
<feature type="domain" description="Radical SAM core" evidence="7">
    <location>
        <begin position="1"/>
        <end position="220"/>
    </location>
</feature>
<keyword evidence="9" id="KW-1185">Reference proteome</keyword>
<dbReference type="SFLD" id="SFLDG01067">
    <property type="entry name" value="SPASM/twitch_domain_containing"/>
    <property type="match status" value="1"/>
</dbReference>